<evidence type="ECO:0000313" key="1">
    <source>
        <dbReference type="EMBL" id="EMS70629.1"/>
    </source>
</evidence>
<sequence>MPNHESVTPDAYSVIQSLRSVGYNLQSAIADIIDNSITARASEIKIRFHWNMDNSYISIHDNGNGMSENDLRQAMRMGSKNPLDRREKNDLGRFGMGLKTAAFSLCKRLTVKSGYKHDETFIRCWDLDYIKDTNDWTLITHAADNDSSLFLQQHEIKESGTVVLLEKLDRIITSPFNQKAYTEFLKKVESVEKHISMIFHRFLSGPQAVKIYINENEIKPWDPFLTNEVATQELATEQFKFGNTTITISPYILPHHSKITKGTFDRAEGLKGWNAHQGFYVYRNKRLLVAGTWFNMFKKEEPFKLARIMLDISSDLDFDWKIDIKKAAAVPPQEIVHEVEKIAKIAREASYRVYYHRGAKLAVDNTVSSVDYVWEQIYKHGILYHKVNRNHSLLLNFITTLSSEQKRMLNAYLAIVEENTPSNLLSYAVGKQENNEGNSNNSALDTEDAVNHIRDIIYAFRISGYKDDEIVNRLKHMKSFIPYERLFQRLMEETN</sequence>
<dbReference type="GO" id="GO:0016301">
    <property type="term" value="F:kinase activity"/>
    <property type="evidence" value="ECO:0007669"/>
    <property type="project" value="UniProtKB-KW"/>
</dbReference>
<accession>S0FNA7</accession>
<keyword evidence="2" id="KW-1185">Reference proteome</keyword>
<dbReference type="Pfam" id="PF13589">
    <property type="entry name" value="HATPase_c_3"/>
    <property type="match status" value="1"/>
</dbReference>
<keyword evidence="1" id="KW-0418">Kinase</keyword>
<evidence type="ECO:0000313" key="2">
    <source>
        <dbReference type="Proteomes" id="UP000014155"/>
    </source>
</evidence>
<dbReference type="SUPFAM" id="SSF55874">
    <property type="entry name" value="ATPase domain of HSP90 chaperone/DNA topoisomerase II/histidine kinase"/>
    <property type="match status" value="1"/>
</dbReference>
<dbReference type="InterPro" id="IPR036890">
    <property type="entry name" value="HATPase_C_sf"/>
</dbReference>
<reference evidence="1 2" key="1">
    <citation type="journal article" date="2013" name="Genome Announc.">
        <title>Draft Genome Sequence of the Cellulolytic, Mesophilic, Anaerobic Bacterium Clostridium termitidis Strain CT1112 (DSM 5398).</title>
        <authorList>
            <person name="Lal S."/>
            <person name="Ramachandran U."/>
            <person name="Zhang X."/>
            <person name="Munir R."/>
            <person name="Sparling R."/>
            <person name="Levin D.B."/>
        </authorList>
    </citation>
    <scope>NUCLEOTIDE SEQUENCE [LARGE SCALE GENOMIC DNA]</scope>
    <source>
        <strain evidence="1 2">CT1112</strain>
    </source>
</reference>
<keyword evidence="1" id="KW-0808">Transferase</keyword>
<proteinExistence type="predicted"/>
<dbReference type="RefSeq" id="WP_004628074.1">
    <property type="nucleotide sequence ID" value="NZ_AORV01000051.1"/>
</dbReference>
<dbReference type="eggNOG" id="COG0323">
    <property type="taxonomic scope" value="Bacteria"/>
</dbReference>
<gene>
    <name evidence="1" type="ORF">CTER_3616</name>
</gene>
<protein>
    <submittedName>
        <fullName evidence="1">Histidine kinase-, DNA gyrase B-, and HSP90-like ATPase</fullName>
    </submittedName>
</protein>
<name>S0FNA7_RUMCE</name>
<dbReference type="Gene3D" id="3.30.565.10">
    <property type="entry name" value="Histidine kinase-like ATPase, C-terminal domain"/>
    <property type="match status" value="1"/>
</dbReference>
<dbReference type="Proteomes" id="UP000014155">
    <property type="component" value="Unassembled WGS sequence"/>
</dbReference>
<dbReference type="AlphaFoldDB" id="S0FNA7"/>
<dbReference type="EMBL" id="AORV01000051">
    <property type="protein sequence ID" value="EMS70629.1"/>
    <property type="molecule type" value="Genomic_DNA"/>
</dbReference>
<comment type="caution">
    <text evidence="1">The sequence shown here is derived from an EMBL/GenBank/DDBJ whole genome shotgun (WGS) entry which is preliminary data.</text>
</comment>
<organism evidence="1 2">
    <name type="scientific">Ruminiclostridium cellobioparum subsp. termitidis CT1112</name>
    <dbReference type="NCBI Taxonomy" id="1195236"/>
    <lineage>
        <taxon>Bacteria</taxon>
        <taxon>Bacillati</taxon>
        <taxon>Bacillota</taxon>
        <taxon>Clostridia</taxon>
        <taxon>Eubacteriales</taxon>
        <taxon>Oscillospiraceae</taxon>
        <taxon>Ruminiclostridium</taxon>
    </lineage>
</organism>
<dbReference type="STRING" id="1195236.CTER_3616"/>
<dbReference type="PATRIC" id="fig|1195236.3.peg.3828"/>